<dbReference type="Pfam" id="PF11196">
    <property type="entry name" value="DUF2834"/>
    <property type="match status" value="1"/>
</dbReference>
<dbReference type="EMBL" id="JAQQXP010000001">
    <property type="protein sequence ID" value="MDC8831295.1"/>
    <property type="molecule type" value="Genomic_DNA"/>
</dbReference>
<proteinExistence type="predicted"/>
<evidence type="ECO:0000313" key="3">
    <source>
        <dbReference type="Proteomes" id="UP001218788"/>
    </source>
</evidence>
<sequence length="116" mass="12736">MNTLVLNSRYATAYLWLALLGAFVPLIPFIAWLLENGIDPGTFWAQLRGNLISAFAWLDVVISALVVYVFTCQCRQELPMQALLSVILCTTLVGVSCGLPLLLYFLSVDKTGPQGL</sequence>
<feature type="transmembrane region" description="Helical" evidence="1">
    <location>
        <begin position="54"/>
        <end position="71"/>
    </location>
</feature>
<feature type="transmembrane region" description="Helical" evidence="1">
    <location>
        <begin position="12"/>
        <end position="34"/>
    </location>
</feature>
<name>A0ABT5L2N3_9ALTE</name>
<evidence type="ECO:0000256" key="1">
    <source>
        <dbReference type="SAM" id="Phobius"/>
    </source>
</evidence>
<keyword evidence="1" id="KW-1133">Transmembrane helix</keyword>
<keyword evidence="3" id="KW-1185">Reference proteome</keyword>
<dbReference type="Proteomes" id="UP001218788">
    <property type="component" value="Unassembled WGS sequence"/>
</dbReference>
<gene>
    <name evidence="2" type="ORF">OIK42_11045</name>
</gene>
<evidence type="ECO:0000313" key="2">
    <source>
        <dbReference type="EMBL" id="MDC8831295.1"/>
    </source>
</evidence>
<reference evidence="2 3" key="1">
    <citation type="submission" date="2022-10" db="EMBL/GenBank/DDBJ databases">
        <title>Alteromonas sp. chi3 Genome sequencing.</title>
        <authorList>
            <person name="Park S."/>
        </authorList>
    </citation>
    <scope>NUCLEOTIDE SEQUENCE [LARGE SCALE GENOMIC DNA]</scope>
    <source>
        <strain evidence="3">chi3</strain>
    </source>
</reference>
<comment type="caution">
    <text evidence="2">The sequence shown here is derived from an EMBL/GenBank/DDBJ whole genome shotgun (WGS) entry which is preliminary data.</text>
</comment>
<organism evidence="2 3">
    <name type="scientific">Alteromonas gilva</name>
    <dbReference type="NCBI Taxonomy" id="2987522"/>
    <lineage>
        <taxon>Bacteria</taxon>
        <taxon>Pseudomonadati</taxon>
        <taxon>Pseudomonadota</taxon>
        <taxon>Gammaproteobacteria</taxon>
        <taxon>Alteromonadales</taxon>
        <taxon>Alteromonadaceae</taxon>
        <taxon>Alteromonas/Salinimonas group</taxon>
        <taxon>Alteromonas</taxon>
    </lineage>
</organism>
<dbReference type="RefSeq" id="WP_273640507.1">
    <property type="nucleotide sequence ID" value="NZ_JAQQXP010000001.1"/>
</dbReference>
<dbReference type="InterPro" id="IPR021362">
    <property type="entry name" value="DUF2834"/>
</dbReference>
<keyword evidence="1" id="KW-0812">Transmembrane</keyword>
<feature type="transmembrane region" description="Helical" evidence="1">
    <location>
        <begin position="83"/>
        <end position="106"/>
    </location>
</feature>
<keyword evidence="1" id="KW-0472">Membrane</keyword>
<accession>A0ABT5L2N3</accession>
<protein>
    <submittedName>
        <fullName evidence="2">DUF2834 domain-containing protein</fullName>
    </submittedName>
</protein>